<gene>
    <name evidence="1" type="ORF">SCUD_LOCUS6276</name>
</gene>
<dbReference type="WBParaSite" id="SCUD_0000627601-mRNA-1">
    <property type="protein sequence ID" value="SCUD_0000627601-mRNA-1"/>
    <property type="gene ID" value="SCUD_0000627601"/>
</dbReference>
<sequence>MCGGDIGTTDESLQTTIHEMNITTDKIDQQTIHQVIETTNMIDQINDELNQTINYINEITEMIHNEQNITLNEINETNTIQPILETTLSSLNNILSSSIESNLTTISS</sequence>
<proteinExistence type="predicted"/>
<dbReference type="Proteomes" id="UP000279833">
    <property type="component" value="Unassembled WGS sequence"/>
</dbReference>
<protein>
    <submittedName>
        <fullName evidence="3">t-SNARE coiled-coil homology domain-containing protein</fullName>
    </submittedName>
</protein>
<keyword evidence="2" id="KW-1185">Reference proteome</keyword>
<evidence type="ECO:0000313" key="1">
    <source>
        <dbReference type="EMBL" id="VDP02540.1"/>
    </source>
</evidence>
<reference evidence="3" key="1">
    <citation type="submission" date="2016-06" db="UniProtKB">
        <authorList>
            <consortium name="WormBaseParasite"/>
        </authorList>
    </citation>
    <scope>IDENTIFICATION</scope>
</reference>
<accession>A0A183JU85</accession>
<dbReference type="EMBL" id="UZAK01013152">
    <property type="protein sequence ID" value="VDP02540.1"/>
    <property type="molecule type" value="Genomic_DNA"/>
</dbReference>
<organism evidence="3">
    <name type="scientific">Schistosoma curassoni</name>
    <dbReference type="NCBI Taxonomy" id="6186"/>
    <lineage>
        <taxon>Eukaryota</taxon>
        <taxon>Metazoa</taxon>
        <taxon>Spiralia</taxon>
        <taxon>Lophotrochozoa</taxon>
        <taxon>Platyhelminthes</taxon>
        <taxon>Trematoda</taxon>
        <taxon>Digenea</taxon>
        <taxon>Strigeidida</taxon>
        <taxon>Schistosomatoidea</taxon>
        <taxon>Schistosomatidae</taxon>
        <taxon>Schistosoma</taxon>
    </lineage>
</organism>
<evidence type="ECO:0000313" key="3">
    <source>
        <dbReference type="WBParaSite" id="SCUD_0000627601-mRNA-1"/>
    </source>
</evidence>
<evidence type="ECO:0000313" key="2">
    <source>
        <dbReference type="Proteomes" id="UP000279833"/>
    </source>
</evidence>
<reference evidence="1 2" key="2">
    <citation type="submission" date="2018-11" db="EMBL/GenBank/DDBJ databases">
        <authorList>
            <consortium name="Pathogen Informatics"/>
        </authorList>
    </citation>
    <scope>NUCLEOTIDE SEQUENCE [LARGE SCALE GENOMIC DNA]</scope>
    <source>
        <strain evidence="1">Dakar</strain>
        <strain evidence="2">Dakar, Senegal</strain>
    </source>
</reference>
<dbReference type="AlphaFoldDB" id="A0A183JU85"/>
<name>A0A183JU85_9TREM</name>